<reference evidence="2 3" key="1">
    <citation type="submission" date="2024-01" db="EMBL/GenBank/DDBJ databases">
        <authorList>
            <person name="Waweru B."/>
        </authorList>
    </citation>
    <scope>NUCLEOTIDE SEQUENCE [LARGE SCALE GENOMIC DNA]</scope>
</reference>
<name>A0AAV1RW45_9ROSI</name>
<gene>
    <name evidence="2" type="ORF">DCAF_LOCUS15649</name>
</gene>
<feature type="compositionally biased region" description="Low complexity" evidence="1">
    <location>
        <begin position="28"/>
        <end position="41"/>
    </location>
</feature>
<evidence type="ECO:0000256" key="1">
    <source>
        <dbReference type="SAM" id="MobiDB-lite"/>
    </source>
</evidence>
<dbReference type="AlphaFoldDB" id="A0AAV1RW45"/>
<feature type="region of interest" description="Disordered" evidence="1">
    <location>
        <begin position="109"/>
        <end position="131"/>
    </location>
</feature>
<evidence type="ECO:0000313" key="3">
    <source>
        <dbReference type="Proteomes" id="UP001314170"/>
    </source>
</evidence>
<sequence length="131" mass="14238">MACQGNCSSKSACNLEVPTKEEVTTQPETVVQEAAAPAVAPEEVKTEEKAVAPEEVKTEERAVAPEEVKSEKKDASNAKKEEEPAKVEAAYTMNKRLMITFAFPAVSVKTEEKPAVPDKKEPLKVNNAHWG</sequence>
<organism evidence="2 3">
    <name type="scientific">Dovyalis caffra</name>
    <dbReference type="NCBI Taxonomy" id="77055"/>
    <lineage>
        <taxon>Eukaryota</taxon>
        <taxon>Viridiplantae</taxon>
        <taxon>Streptophyta</taxon>
        <taxon>Embryophyta</taxon>
        <taxon>Tracheophyta</taxon>
        <taxon>Spermatophyta</taxon>
        <taxon>Magnoliopsida</taxon>
        <taxon>eudicotyledons</taxon>
        <taxon>Gunneridae</taxon>
        <taxon>Pentapetalae</taxon>
        <taxon>rosids</taxon>
        <taxon>fabids</taxon>
        <taxon>Malpighiales</taxon>
        <taxon>Salicaceae</taxon>
        <taxon>Flacourtieae</taxon>
        <taxon>Dovyalis</taxon>
    </lineage>
</organism>
<comment type="caution">
    <text evidence="2">The sequence shown here is derived from an EMBL/GenBank/DDBJ whole genome shotgun (WGS) entry which is preliminary data.</text>
</comment>
<evidence type="ECO:0000313" key="2">
    <source>
        <dbReference type="EMBL" id="CAK7340565.1"/>
    </source>
</evidence>
<accession>A0AAV1RW45</accession>
<feature type="region of interest" description="Disordered" evidence="1">
    <location>
        <begin position="18"/>
        <end position="85"/>
    </location>
</feature>
<dbReference type="Proteomes" id="UP001314170">
    <property type="component" value="Unassembled WGS sequence"/>
</dbReference>
<dbReference type="EMBL" id="CAWUPB010001160">
    <property type="protein sequence ID" value="CAK7340565.1"/>
    <property type="molecule type" value="Genomic_DNA"/>
</dbReference>
<keyword evidence="3" id="KW-1185">Reference proteome</keyword>
<feature type="compositionally biased region" description="Basic and acidic residues" evidence="1">
    <location>
        <begin position="109"/>
        <end position="123"/>
    </location>
</feature>
<protein>
    <submittedName>
        <fullName evidence="2">Uncharacterized protein</fullName>
    </submittedName>
</protein>
<proteinExistence type="predicted"/>
<feature type="compositionally biased region" description="Basic and acidic residues" evidence="1">
    <location>
        <begin position="42"/>
        <end position="85"/>
    </location>
</feature>